<dbReference type="KEGG" id="nia:A8C56_19390"/>
<dbReference type="GO" id="GO:0003700">
    <property type="term" value="F:DNA-binding transcription factor activity"/>
    <property type="evidence" value="ECO:0007669"/>
    <property type="project" value="InterPro"/>
</dbReference>
<dbReference type="OrthoDB" id="745435at2"/>
<protein>
    <recommendedName>
        <fullName evidence="4">HTH araC/xylS-type domain-containing protein</fullName>
    </recommendedName>
</protein>
<dbReference type="InterPro" id="IPR009057">
    <property type="entry name" value="Homeodomain-like_sf"/>
</dbReference>
<dbReference type="Proteomes" id="UP000077667">
    <property type="component" value="Chromosome"/>
</dbReference>
<dbReference type="Gene3D" id="1.10.10.60">
    <property type="entry name" value="Homeodomain-like"/>
    <property type="match status" value="2"/>
</dbReference>
<keyword evidence="2" id="KW-0238">DNA-binding</keyword>
<dbReference type="Gene3D" id="2.60.120.10">
    <property type="entry name" value="Jelly Rolls"/>
    <property type="match status" value="1"/>
</dbReference>
<name>A0A1A9I854_9BACT</name>
<evidence type="ECO:0000313" key="5">
    <source>
        <dbReference type="EMBL" id="ANH82861.1"/>
    </source>
</evidence>
<reference evidence="5 6" key="1">
    <citation type="submission" date="2016-05" db="EMBL/GenBank/DDBJ databases">
        <title>Niabella ginsenosidivorans BS26 whole genome sequencing.</title>
        <authorList>
            <person name="Im W.T."/>
            <person name="Siddiqi M.Z."/>
        </authorList>
    </citation>
    <scope>NUCLEOTIDE SEQUENCE [LARGE SCALE GENOMIC DNA]</scope>
    <source>
        <strain evidence="5 6">BS26</strain>
    </source>
</reference>
<accession>A0A1A9I854</accession>
<dbReference type="GO" id="GO:0043565">
    <property type="term" value="F:sequence-specific DNA binding"/>
    <property type="evidence" value="ECO:0007669"/>
    <property type="project" value="InterPro"/>
</dbReference>
<dbReference type="CDD" id="cd06976">
    <property type="entry name" value="cupin_MtlR-like_N"/>
    <property type="match status" value="1"/>
</dbReference>
<dbReference type="PANTHER" id="PTHR43280:SF27">
    <property type="entry name" value="TRANSCRIPTIONAL REGULATOR MTLR"/>
    <property type="match status" value="1"/>
</dbReference>
<dbReference type="InterPro" id="IPR003313">
    <property type="entry name" value="AraC-bd"/>
</dbReference>
<dbReference type="STRING" id="1176587.A8C56_19390"/>
<evidence type="ECO:0000259" key="4">
    <source>
        <dbReference type="PROSITE" id="PS01124"/>
    </source>
</evidence>
<dbReference type="RefSeq" id="WP_067759755.1">
    <property type="nucleotide sequence ID" value="NZ_CP015772.1"/>
</dbReference>
<dbReference type="Pfam" id="PF12833">
    <property type="entry name" value="HTH_18"/>
    <property type="match status" value="1"/>
</dbReference>
<proteinExistence type="predicted"/>
<dbReference type="PANTHER" id="PTHR43280">
    <property type="entry name" value="ARAC-FAMILY TRANSCRIPTIONAL REGULATOR"/>
    <property type="match status" value="1"/>
</dbReference>
<dbReference type="AlphaFoldDB" id="A0A1A9I854"/>
<keyword evidence="3" id="KW-0804">Transcription</keyword>
<dbReference type="InterPro" id="IPR018060">
    <property type="entry name" value="HTH_AraC"/>
</dbReference>
<evidence type="ECO:0000313" key="6">
    <source>
        <dbReference type="Proteomes" id="UP000077667"/>
    </source>
</evidence>
<evidence type="ECO:0000256" key="2">
    <source>
        <dbReference type="ARBA" id="ARBA00023125"/>
    </source>
</evidence>
<dbReference type="EMBL" id="CP015772">
    <property type="protein sequence ID" value="ANH82861.1"/>
    <property type="molecule type" value="Genomic_DNA"/>
</dbReference>
<dbReference type="InterPro" id="IPR014710">
    <property type="entry name" value="RmlC-like_jellyroll"/>
</dbReference>
<gene>
    <name evidence="5" type="ORF">A8C56_19390</name>
</gene>
<evidence type="ECO:0000256" key="1">
    <source>
        <dbReference type="ARBA" id="ARBA00023015"/>
    </source>
</evidence>
<keyword evidence="6" id="KW-1185">Reference proteome</keyword>
<dbReference type="InterPro" id="IPR037923">
    <property type="entry name" value="HTH-like"/>
</dbReference>
<evidence type="ECO:0000256" key="3">
    <source>
        <dbReference type="ARBA" id="ARBA00023163"/>
    </source>
</evidence>
<dbReference type="SUPFAM" id="SSF46689">
    <property type="entry name" value="Homeodomain-like"/>
    <property type="match status" value="2"/>
</dbReference>
<feature type="domain" description="HTH araC/xylS-type" evidence="4">
    <location>
        <begin position="180"/>
        <end position="278"/>
    </location>
</feature>
<dbReference type="SUPFAM" id="SSF51215">
    <property type="entry name" value="Regulatory protein AraC"/>
    <property type="match status" value="1"/>
</dbReference>
<keyword evidence="1" id="KW-0805">Transcription regulation</keyword>
<dbReference type="SMART" id="SM00342">
    <property type="entry name" value="HTH_ARAC"/>
    <property type="match status" value="1"/>
</dbReference>
<organism evidence="5 6">
    <name type="scientific">Niabella ginsenosidivorans</name>
    <dbReference type="NCBI Taxonomy" id="1176587"/>
    <lineage>
        <taxon>Bacteria</taxon>
        <taxon>Pseudomonadati</taxon>
        <taxon>Bacteroidota</taxon>
        <taxon>Chitinophagia</taxon>
        <taxon>Chitinophagales</taxon>
        <taxon>Chitinophagaceae</taxon>
        <taxon>Niabella</taxon>
    </lineage>
</organism>
<dbReference type="PROSITE" id="PS01124">
    <property type="entry name" value="HTH_ARAC_FAMILY_2"/>
    <property type="match status" value="1"/>
</dbReference>
<dbReference type="Pfam" id="PF02311">
    <property type="entry name" value="AraC_binding"/>
    <property type="match status" value="1"/>
</dbReference>
<sequence length="285" mass="32470">MKPELEHIEHIKGNASFVVYNYEAGYFPFKWHYHPEYELTLITCGAGKRLVGDSYEDFLQEDLVLLGPGLPHTWVSEPSGKRVAAVVIQFSETFIQPFLQYAECKNVFSLLKKSKKGLLFKRIHAKDIITTIKRLPDIDELDKLLSLIHILNELSKLSPRILSATVSAYPGSAAAEERINKVSHYIYQHYKRSLQLHDVARLLHLSPGAFCNFFKKATGKTFSDYVNDVRIGKACALLLESDDAIATIACKVGFESLSYFNRVFYNKKSITPGAFRRRLKEHLIL</sequence>